<protein>
    <submittedName>
        <fullName evidence="1">Uncharacterized protein</fullName>
    </submittedName>
</protein>
<reference evidence="1 2" key="1">
    <citation type="submission" date="2007-09" db="EMBL/GenBank/DDBJ databases">
        <title>Draft genome sequence of Peptostreptococcus micros (ATCC 33270).</title>
        <authorList>
            <person name="Sudarsanam P."/>
            <person name="Ley R."/>
            <person name="Guruge J."/>
            <person name="Turnbaugh P.J."/>
            <person name="Mahowald M."/>
            <person name="Liep D."/>
            <person name="Gordon J."/>
        </authorList>
    </citation>
    <scope>NUCLEOTIDE SEQUENCE [LARGE SCALE GENOMIC DNA]</scope>
    <source>
        <strain evidence="1 2">ATCC 33270</strain>
    </source>
</reference>
<evidence type="ECO:0000313" key="2">
    <source>
        <dbReference type="Proteomes" id="UP000003162"/>
    </source>
</evidence>
<dbReference type="SUPFAM" id="SSF51055">
    <property type="entry name" value="Carbohydrate binding domain"/>
    <property type="match status" value="1"/>
</dbReference>
<proteinExistence type="predicted"/>
<dbReference type="Gene3D" id="2.10.10.90">
    <property type="match status" value="1"/>
</dbReference>
<organism evidence="1 2">
    <name type="scientific">Parvimonas micra ATCC 33270</name>
    <dbReference type="NCBI Taxonomy" id="411465"/>
    <lineage>
        <taxon>Bacteria</taxon>
        <taxon>Bacillati</taxon>
        <taxon>Bacillota</taxon>
        <taxon>Tissierellia</taxon>
        <taxon>Tissierellales</taxon>
        <taxon>Peptoniphilaceae</taxon>
        <taxon>Parvimonas</taxon>
    </lineage>
</organism>
<dbReference type="GO" id="GO:0004553">
    <property type="term" value="F:hydrolase activity, hydrolyzing O-glycosyl compounds"/>
    <property type="evidence" value="ECO:0007669"/>
    <property type="project" value="InterPro"/>
</dbReference>
<dbReference type="GO" id="GO:0005975">
    <property type="term" value="P:carbohydrate metabolic process"/>
    <property type="evidence" value="ECO:0007669"/>
    <property type="project" value="InterPro"/>
</dbReference>
<evidence type="ECO:0000313" key="1">
    <source>
        <dbReference type="EMBL" id="EDP24168.1"/>
    </source>
</evidence>
<dbReference type="GO" id="GO:0030246">
    <property type="term" value="F:carbohydrate binding"/>
    <property type="evidence" value="ECO:0007669"/>
    <property type="project" value="InterPro"/>
</dbReference>
<gene>
    <name evidence="1" type="ORF">PEPMIC_00748</name>
</gene>
<comment type="caution">
    <text evidence="1">The sequence shown here is derived from an EMBL/GenBank/DDBJ whole genome shotgun (WGS) entry which is preliminary data.</text>
</comment>
<dbReference type="RefSeq" id="WP_004832633.1">
    <property type="nucleotide sequence ID" value="NZ_DS483517.1"/>
</dbReference>
<dbReference type="AlphaFoldDB" id="A8SKQ5"/>
<dbReference type="EMBL" id="ABEE02000016">
    <property type="protein sequence ID" value="EDP24168.1"/>
    <property type="molecule type" value="Genomic_DNA"/>
</dbReference>
<accession>A8SKQ5</accession>
<dbReference type="InterPro" id="IPR036573">
    <property type="entry name" value="CBM_sf_5/12"/>
</dbReference>
<dbReference type="HOGENOM" id="CLU_1325297_0_0_9"/>
<dbReference type="Proteomes" id="UP000003162">
    <property type="component" value="Unassembled WGS sequence"/>
</dbReference>
<name>A8SKQ5_9FIRM</name>
<reference evidence="1 2" key="2">
    <citation type="submission" date="2007-09" db="EMBL/GenBank/DDBJ databases">
        <authorList>
            <person name="Fulton L."/>
            <person name="Clifton S."/>
            <person name="Fulton B."/>
            <person name="Xu J."/>
            <person name="Minx P."/>
            <person name="Pepin K.H."/>
            <person name="Johnson M."/>
            <person name="Thiruvilangam P."/>
            <person name="Bhonagiri V."/>
            <person name="Nash W.E."/>
            <person name="Mardis E.R."/>
            <person name="Wilson R.K."/>
        </authorList>
    </citation>
    <scope>NUCLEOTIDE SEQUENCE [LARGE SCALE GENOMIC DNA]</scope>
    <source>
        <strain evidence="1 2">ATCC 33270</strain>
    </source>
</reference>
<dbReference type="GO" id="GO:0005576">
    <property type="term" value="C:extracellular region"/>
    <property type="evidence" value="ECO:0007669"/>
    <property type="project" value="InterPro"/>
</dbReference>
<sequence length="207" mass="24749">MTEKEKEIVEVVIKVTQSNGKEIYDVIGRRSNYIEITAPDISTIQKELEKVVGFCKVLKTPDEKLQQQTERLLDFVIKNSTDEQKAKNPEFFRDWKEGLPFTKGEYVNYAGLVFYCKETHTAKYNNMPLVDFDFWKQVTVEKQPEKKINPEWEQNFKKAENYYRDLSYKEKTYVKFYNELYKAEKEVKNGEEPSEKSNYWKLIPKYL</sequence>
<dbReference type="GeneID" id="93385000"/>